<dbReference type="AlphaFoldDB" id="K0T112"/>
<feature type="compositionally biased region" description="Basic and acidic residues" evidence="1">
    <location>
        <begin position="15"/>
        <end position="28"/>
    </location>
</feature>
<evidence type="ECO:0000256" key="1">
    <source>
        <dbReference type="SAM" id="MobiDB-lite"/>
    </source>
</evidence>
<feature type="compositionally biased region" description="Low complexity" evidence="1">
    <location>
        <begin position="1"/>
        <end position="13"/>
    </location>
</feature>
<proteinExistence type="predicted"/>
<feature type="region of interest" description="Disordered" evidence="1">
    <location>
        <begin position="1"/>
        <end position="45"/>
    </location>
</feature>
<reference evidence="2 3" key="1">
    <citation type="journal article" date="2012" name="Genome Biol.">
        <title>Genome and low-iron response of an oceanic diatom adapted to chronic iron limitation.</title>
        <authorList>
            <person name="Lommer M."/>
            <person name="Specht M."/>
            <person name="Roy A.S."/>
            <person name="Kraemer L."/>
            <person name="Andreson R."/>
            <person name="Gutowska M.A."/>
            <person name="Wolf J."/>
            <person name="Bergner S.V."/>
            <person name="Schilhabel M.B."/>
            <person name="Klostermeier U.C."/>
            <person name="Beiko R.G."/>
            <person name="Rosenstiel P."/>
            <person name="Hippler M."/>
            <person name="Laroche J."/>
        </authorList>
    </citation>
    <scope>NUCLEOTIDE SEQUENCE [LARGE SCALE GENOMIC DNA]</scope>
    <source>
        <strain evidence="2 3">CCMP1005</strain>
    </source>
</reference>
<dbReference type="EMBL" id="AGNL01013889">
    <property type="protein sequence ID" value="EJK66961.1"/>
    <property type="molecule type" value="Genomic_DNA"/>
</dbReference>
<accession>K0T112</accession>
<name>K0T112_THAOC</name>
<comment type="caution">
    <text evidence="2">The sequence shown here is derived from an EMBL/GenBank/DDBJ whole genome shotgun (WGS) entry which is preliminary data.</text>
</comment>
<evidence type="ECO:0000313" key="2">
    <source>
        <dbReference type="EMBL" id="EJK66961.1"/>
    </source>
</evidence>
<sequence>MRMRRLSTATAALDADDRGGRSGSEQERPLQSPARPPAPARRARW</sequence>
<organism evidence="2 3">
    <name type="scientific">Thalassiosira oceanica</name>
    <name type="common">Marine diatom</name>
    <dbReference type="NCBI Taxonomy" id="159749"/>
    <lineage>
        <taxon>Eukaryota</taxon>
        <taxon>Sar</taxon>
        <taxon>Stramenopiles</taxon>
        <taxon>Ochrophyta</taxon>
        <taxon>Bacillariophyta</taxon>
        <taxon>Coscinodiscophyceae</taxon>
        <taxon>Thalassiosirophycidae</taxon>
        <taxon>Thalassiosirales</taxon>
        <taxon>Thalassiosiraceae</taxon>
        <taxon>Thalassiosira</taxon>
    </lineage>
</organism>
<keyword evidence="3" id="KW-1185">Reference proteome</keyword>
<evidence type="ECO:0000313" key="3">
    <source>
        <dbReference type="Proteomes" id="UP000266841"/>
    </source>
</evidence>
<protein>
    <submittedName>
        <fullName evidence="2">Uncharacterized protein</fullName>
    </submittedName>
</protein>
<gene>
    <name evidence="2" type="ORF">THAOC_12059</name>
</gene>
<feature type="non-terminal residue" evidence="2">
    <location>
        <position position="45"/>
    </location>
</feature>
<dbReference type="Proteomes" id="UP000266841">
    <property type="component" value="Unassembled WGS sequence"/>
</dbReference>